<keyword evidence="3" id="KW-1185">Reference proteome</keyword>
<sequence length="84" mass="9227">MGLFNWFKSSKQEDTTRQPTWDPNTMVMSQPSRPSAPTAERVVTQKPNSQKDMQMNLRGGAGAGDICCGVCTGLLCFECCEDCC</sequence>
<dbReference type="RefSeq" id="XP_043138964.1">
    <property type="nucleotide sequence ID" value="XM_043281490.1"/>
</dbReference>
<gene>
    <name evidence="2" type="ORF">ACHE_60328A</name>
</gene>
<dbReference type="GeneID" id="66984800"/>
<dbReference type="KEGG" id="ache:ACHE_60328A"/>
<name>A0A7R7VTG7_ASPCH</name>
<reference evidence="2" key="2">
    <citation type="submission" date="2021-02" db="EMBL/GenBank/DDBJ databases">
        <title>Aspergillus chevalieri M1 genome sequence.</title>
        <authorList>
            <person name="Kadooka C."/>
            <person name="Mori K."/>
            <person name="Futagami T."/>
        </authorList>
    </citation>
    <scope>NUCLEOTIDE SEQUENCE</scope>
    <source>
        <strain evidence="2">M1</strain>
    </source>
</reference>
<dbReference type="AlphaFoldDB" id="A0A7R7VTG7"/>
<dbReference type="Proteomes" id="UP000637239">
    <property type="component" value="Chromosome 6"/>
</dbReference>
<feature type="region of interest" description="Disordered" evidence="1">
    <location>
        <begin position="1"/>
        <end position="40"/>
    </location>
</feature>
<proteinExistence type="predicted"/>
<accession>A0A7R7VTG7</accession>
<organism evidence="2 3">
    <name type="scientific">Aspergillus chevalieri</name>
    <name type="common">Eurotium chevalieri</name>
    <dbReference type="NCBI Taxonomy" id="182096"/>
    <lineage>
        <taxon>Eukaryota</taxon>
        <taxon>Fungi</taxon>
        <taxon>Dikarya</taxon>
        <taxon>Ascomycota</taxon>
        <taxon>Pezizomycotina</taxon>
        <taxon>Eurotiomycetes</taxon>
        <taxon>Eurotiomycetidae</taxon>
        <taxon>Eurotiales</taxon>
        <taxon>Aspergillaceae</taxon>
        <taxon>Aspergillus</taxon>
        <taxon>Aspergillus subgen. Aspergillus</taxon>
    </lineage>
</organism>
<protein>
    <recommendedName>
        <fullName evidence="4">Cysteine-rich transmembrane CYSTM domain-containing protein</fullName>
    </recommendedName>
</protein>
<evidence type="ECO:0000313" key="3">
    <source>
        <dbReference type="Proteomes" id="UP000637239"/>
    </source>
</evidence>
<reference evidence="2" key="1">
    <citation type="submission" date="2021-01" db="EMBL/GenBank/DDBJ databases">
        <authorList>
            <consortium name="Aspergillus chevalieri M1 genome sequencing consortium"/>
            <person name="Kazuki M."/>
            <person name="Futagami T."/>
        </authorList>
    </citation>
    <scope>NUCLEOTIDE SEQUENCE</scope>
    <source>
        <strain evidence="2">M1</strain>
    </source>
</reference>
<feature type="compositionally biased region" description="Polar residues" evidence="1">
    <location>
        <begin position="17"/>
        <end position="35"/>
    </location>
</feature>
<evidence type="ECO:0008006" key="4">
    <source>
        <dbReference type="Google" id="ProtNLM"/>
    </source>
</evidence>
<dbReference type="EMBL" id="AP024421">
    <property type="protein sequence ID" value="BCR90442.1"/>
    <property type="molecule type" value="Genomic_DNA"/>
</dbReference>
<evidence type="ECO:0000313" key="2">
    <source>
        <dbReference type="EMBL" id="BCR90442.1"/>
    </source>
</evidence>
<evidence type="ECO:0000256" key="1">
    <source>
        <dbReference type="SAM" id="MobiDB-lite"/>
    </source>
</evidence>